<gene>
    <name evidence="2" type="ORF">EV191_1011007</name>
</gene>
<evidence type="ECO:0000259" key="1">
    <source>
        <dbReference type="Pfam" id="PF04149"/>
    </source>
</evidence>
<dbReference type="Proteomes" id="UP000294911">
    <property type="component" value="Unassembled WGS sequence"/>
</dbReference>
<dbReference type="OrthoDB" id="4225390at2"/>
<protein>
    <submittedName>
        <fullName evidence="2">Uncharacterized protein DUF397</fullName>
    </submittedName>
</protein>
<dbReference type="AlphaFoldDB" id="A0A4R2RCA4"/>
<keyword evidence="3" id="KW-1185">Reference proteome</keyword>
<organism evidence="2 3">
    <name type="scientific">Tamaricihabitans halophyticus</name>
    <dbReference type="NCBI Taxonomy" id="1262583"/>
    <lineage>
        <taxon>Bacteria</taxon>
        <taxon>Bacillati</taxon>
        <taxon>Actinomycetota</taxon>
        <taxon>Actinomycetes</taxon>
        <taxon>Pseudonocardiales</taxon>
        <taxon>Pseudonocardiaceae</taxon>
        <taxon>Tamaricihabitans</taxon>
    </lineage>
</organism>
<comment type="caution">
    <text evidence="2">The sequence shown here is derived from an EMBL/GenBank/DDBJ whole genome shotgun (WGS) entry which is preliminary data.</text>
</comment>
<reference evidence="2 3" key="1">
    <citation type="submission" date="2019-03" db="EMBL/GenBank/DDBJ databases">
        <title>Genomic Encyclopedia of Type Strains, Phase IV (KMG-IV): sequencing the most valuable type-strain genomes for metagenomic binning, comparative biology and taxonomic classification.</title>
        <authorList>
            <person name="Goeker M."/>
        </authorList>
    </citation>
    <scope>NUCLEOTIDE SEQUENCE [LARGE SCALE GENOMIC DNA]</scope>
    <source>
        <strain evidence="2 3">DSM 45765</strain>
    </source>
</reference>
<dbReference type="RefSeq" id="WP_132875578.1">
    <property type="nucleotide sequence ID" value="NZ_SLXQ01000001.1"/>
</dbReference>
<accession>A0A4R2RCA4</accession>
<name>A0A4R2RCA4_9PSEU</name>
<evidence type="ECO:0000313" key="3">
    <source>
        <dbReference type="Proteomes" id="UP000294911"/>
    </source>
</evidence>
<feature type="domain" description="DUF397" evidence="1">
    <location>
        <begin position="10"/>
        <end position="62"/>
    </location>
</feature>
<sequence length="68" mass="7333">MAVHKELGNLHWRKSSFSAGAENCVEVATAPSGGHYLRDSKNPSAGTHHFTNSAWITFIHAITTADTP</sequence>
<dbReference type="InterPro" id="IPR007278">
    <property type="entry name" value="DUF397"/>
</dbReference>
<proteinExistence type="predicted"/>
<dbReference type="EMBL" id="SLXQ01000001">
    <property type="protein sequence ID" value="TCP57055.1"/>
    <property type="molecule type" value="Genomic_DNA"/>
</dbReference>
<evidence type="ECO:0000313" key="2">
    <source>
        <dbReference type="EMBL" id="TCP57055.1"/>
    </source>
</evidence>
<dbReference type="Pfam" id="PF04149">
    <property type="entry name" value="DUF397"/>
    <property type="match status" value="1"/>
</dbReference>